<evidence type="ECO:0000313" key="2">
    <source>
        <dbReference type="EMBL" id="GMS97323.1"/>
    </source>
</evidence>
<feature type="non-terminal residue" evidence="2">
    <location>
        <position position="88"/>
    </location>
</feature>
<dbReference type="AlphaFoldDB" id="A0AAV5TTG6"/>
<protein>
    <recommendedName>
        <fullName evidence="4">G protein-coupled receptor</fullName>
    </recommendedName>
</protein>
<keyword evidence="1" id="KW-0472">Membrane</keyword>
<dbReference type="Pfam" id="PF10326">
    <property type="entry name" value="7TM_GPCR_Str"/>
    <property type="match status" value="1"/>
</dbReference>
<sequence>MSKRTLKLQRRFIQLQLIQGLAPLVIMAIPLSVFVLCFLLSLDGIGSISQVQTIGFYAMPSLQSAVYLRFVWKSTRAKRKQQPNFESR</sequence>
<keyword evidence="3" id="KW-1185">Reference proteome</keyword>
<evidence type="ECO:0000256" key="1">
    <source>
        <dbReference type="SAM" id="Phobius"/>
    </source>
</evidence>
<dbReference type="EMBL" id="BTSX01000004">
    <property type="protein sequence ID" value="GMS97323.1"/>
    <property type="molecule type" value="Genomic_DNA"/>
</dbReference>
<keyword evidence="1" id="KW-0812">Transmembrane</keyword>
<evidence type="ECO:0008006" key="4">
    <source>
        <dbReference type="Google" id="ProtNLM"/>
    </source>
</evidence>
<gene>
    <name evidence="2" type="ORF">PENTCL1PPCAC_19498</name>
</gene>
<dbReference type="Proteomes" id="UP001432027">
    <property type="component" value="Unassembled WGS sequence"/>
</dbReference>
<reference evidence="2" key="1">
    <citation type="submission" date="2023-10" db="EMBL/GenBank/DDBJ databases">
        <title>Genome assembly of Pristionchus species.</title>
        <authorList>
            <person name="Yoshida K."/>
            <person name="Sommer R.J."/>
        </authorList>
    </citation>
    <scope>NUCLEOTIDE SEQUENCE</scope>
    <source>
        <strain evidence="2">RS0144</strain>
    </source>
</reference>
<feature type="transmembrane region" description="Helical" evidence="1">
    <location>
        <begin position="54"/>
        <end position="72"/>
    </location>
</feature>
<organism evidence="2 3">
    <name type="scientific">Pristionchus entomophagus</name>
    <dbReference type="NCBI Taxonomy" id="358040"/>
    <lineage>
        <taxon>Eukaryota</taxon>
        <taxon>Metazoa</taxon>
        <taxon>Ecdysozoa</taxon>
        <taxon>Nematoda</taxon>
        <taxon>Chromadorea</taxon>
        <taxon>Rhabditida</taxon>
        <taxon>Rhabditina</taxon>
        <taxon>Diplogasteromorpha</taxon>
        <taxon>Diplogasteroidea</taxon>
        <taxon>Neodiplogasteridae</taxon>
        <taxon>Pristionchus</taxon>
    </lineage>
</organism>
<comment type="caution">
    <text evidence="2">The sequence shown here is derived from an EMBL/GenBank/DDBJ whole genome shotgun (WGS) entry which is preliminary data.</text>
</comment>
<accession>A0AAV5TTG6</accession>
<proteinExistence type="predicted"/>
<feature type="transmembrane region" description="Helical" evidence="1">
    <location>
        <begin position="21"/>
        <end position="42"/>
    </location>
</feature>
<dbReference type="InterPro" id="IPR019428">
    <property type="entry name" value="7TM_GPCR_serpentine_rcpt_Str"/>
</dbReference>
<keyword evidence="1" id="KW-1133">Transmembrane helix</keyword>
<name>A0AAV5TTG6_9BILA</name>
<evidence type="ECO:0000313" key="3">
    <source>
        <dbReference type="Proteomes" id="UP001432027"/>
    </source>
</evidence>